<sequence length="113" mass="13087">MFHVEFHFEELPLVIGRTEFSVCSGVAHLQGENGTHDYGFRVSHIELEGNLLGDYRDKRRVPICQRSDDPFCVLLFQRLAARIEAHKEASDCFYDALREAMWEQTSDRRLAAN</sequence>
<accession>A0A9X3UGS1</accession>
<keyword evidence="2" id="KW-1185">Reference proteome</keyword>
<dbReference type="Proteomes" id="UP001151234">
    <property type="component" value="Unassembled WGS sequence"/>
</dbReference>
<evidence type="ECO:0000313" key="1">
    <source>
        <dbReference type="EMBL" id="MDA5398878.1"/>
    </source>
</evidence>
<protein>
    <submittedName>
        <fullName evidence="1">Uncharacterized protein</fullName>
    </submittedName>
</protein>
<organism evidence="1 2">
    <name type="scientific">Hoeflea prorocentri</name>
    <dbReference type="NCBI Taxonomy" id="1922333"/>
    <lineage>
        <taxon>Bacteria</taxon>
        <taxon>Pseudomonadati</taxon>
        <taxon>Pseudomonadota</taxon>
        <taxon>Alphaproteobacteria</taxon>
        <taxon>Hyphomicrobiales</taxon>
        <taxon>Rhizobiaceae</taxon>
        <taxon>Hoeflea</taxon>
    </lineage>
</organism>
<dbReference type="AlphaFoldDB" id="A0A9X3UGS1"/>
<name>A0A9X3UGS1_9HYPH</name>
<dbReference type="EMBL" id="JAPJZI010000001">
    <property type="protein sequence ID" value="MDA5398878.1"/>
    <property type="molecule type" value="Genomic_DNA"/>
</dbReference>
<reference evidence="1" key="1">
    <citation type="submission" date="2022-11" db="EMBL/GenBank/DDBJ databases">
        <title>Draft genome sequence of Hoeflea poritis E7-10 and Hoeflea prorocentri PM5-8, separated from scleractinian coral Porites lutea and marine dinoflagellate.</title>
        <authorList>
            <person name="Zhang G."/>
            <person name="Wei Q."/>
            <person name="Cai L."/>
        </authorList>
    </citation>
    <scope>NUCLEOTIDE SEQUENCE</scope>
    <source>
        <strain evidence="1">PM5-8</strain>
    </source>
</reference>
<proteinExistence type="predicted"/>
<gene>
    <name evidence="1" type="ORF">OQ273_09880</name>
</gene>
<comment type="caution">
    <text evidence="1">The sequence shown here is derived from an EMBL/GenBank/DDBJ whole genome shotgun (WGS) entry which is preliminary data.</text>
</comment>
<dbReference type="RefSeq" id="WP_267990295.1">
    <property type="nucleotide sequence ID" value="NZ_JAPJZI010000001.1"/>
</dbReference>
<evidence type="ECO:0000313" key="2">
    <source>
        <dbReference type="Proteomes" id="UP001151234"/>
    </source>
</evidence>